<evidence type="ECO:0000313" key="5">
    <source>
        <dbReference type="EMBL" id="ECS3235751.1"/>
    </source>
</evidence>
<dbReference type="EMBL" id="AAKNKA010000013">
    <property type="protein sequence ID" value="ECT6359975.1"/>
    <property type="molecule type" value="Genomic_DNA"/>
</dbReference>
<dbReference type="EMBL" id="AAMEJG010000027">
    <property type="protein sequence ID" value="EDG4915087.1"/>
    <property type="molecule type" value="Genomic_DNA"/>
</dbReference>
<dbReference type="EMBL" id="AAMBUF010000013">
    <property type="protein sequence ID" value="EDF7420499.1"/>
    <property type="molecule type" value="Genomic_DNA"/>
</dbReference>
<dbReference type="EMBL" id="AAHCTS010000026">
    <property type="protein sequence ID" value="EBU6589692.1"/>
    <property type="molecule type" value="Genomic_DNA"/>
</dbReference>
<evidence type="ECO:0000313" key="11">
    <source>
        <dbReference type="EMBL" id="ECV7045909.1"/>
    </source>
</evidence>
<organism evidence="5">
    <name type="scientific">Salmonella derby</name>
    <dbReference type="NCBI Taxonomy" id="28144"/>
    <lineage>
        <taxon>Bacteria</taxon>
        <taxon>Pseudomonadati</taxon>
        <taxon>Pseudomonadota</taxon>
        <taxon>Gammaproteobacteria</taxon>
        <taxon>Enterobacterales</taxon>
        <taxon>Enterobacteriaceae</taxon>
        <taxon>Salmonella</taxon>
    </lineage>
</organism>
<evidence type="ECO:0000313" key="13">
    <source>
        <dbReference type="EMBL" id="EDF7420499.1"/>
    </source>
</evidence>
<evidence type="ECO:0000313" key="14">
    <source>
        <dbReference type="EMBL" id="EDG4915087.1"/>
    </source>
</evidence>
<evidence type="ECO:0000313" key="12">
    <source>
        <dbReference type="EMBL" id="EDC8514543.1"/>
    </source>
</evidence>
<evidence type="ECO:0000313" key="17">
    <source>
        <dbReference type="EMBL" id="HAF0936975.1"/>
    </source>
</evidence>
<accession>A0A3V7F027</accession>
<evidence type="ECO:0000313" key="8">
    <source>
        <dbReference type="EMBL" id="ECU6754221.1"/>
    </source>
</evidence>
<evidence type="ECO:0000313" key="15">
    <source>
        <dbReference type="EMBL" id="EDG7377354.1"/>
    </source>
</evidence>
<evidence type="ECO:0000313" key="7">
    <source>
        <dbReference type="EMBL" id="ECT6359975.1"/>
    </source>
</evidence>
<dbReference type="Pfam" id="PF21983">
    <property type="entry name" value="NikA-like"/>
    <property type="match status" value="1"/>
</dbReference>
<gene>
    <name evidence="4" type="ORF">A2J39_19070</name>
    <name evidence="6" type="ORF">A3071_18095</name>
    <name evidence="5" type="ORF">A3Z62_03400</name>
    <name evidence="7" type="ORF">A4R56_12395</name>
    <name evidence="8" type="ORF">A6D66_19035</name>
    <name evidence="3" type="ORF">APM66_12510</name>
    <name evidence="13" type="ORF">B1280_12165</name>
    <name evidence="14" type="ORF">B7M93_19685</name>
    <name evidence="15" type="ORF">B9Q99_15695</name>
    <name evidence="12" type="ORF">BKQ95_19670</name>
    <name evidence="2" type="ORF">DKP15_21805</name>
    <name evidence="10" type="ORF">DNB94_22575</name>
    <name evidence="9" type="ORF">DPL28_07565</name>
    <name evidence="16" type="ORF">G3377_004428</name>
    <name evidence="17" type="ORF">G9W03_002905</name>
    <name evidence="18" type="ORF">G9W30_002722</name>
    <name evidence="19" type="ORF">G9X07_003977</name>
    <name evidence="11" type="ORF">ZU66_14505</name>
</gene>
<dbReference type="EMBL" id="AAKUAJ010000032">
    <property type="protein sequence ID" value="ECV7045909.1"/>
    <property type="molecule type" value="Genomic_DNA"/>
</dbReference>
<evidence type="ECO:0000313" key="18">
    <source>
        <dbReference type="EMBL" id="HAF0951057.1"/>
    </source>
</evidence>
<evidence type="ECO:0000313" key="19">
    <source>
        <dbReference type="EMBL" id="HAF7213773.1"/>
    </source>
</evidence>
<dbReference type="EMBL" id="DAARKL010000074">
    <property type="protein sequence ID" value="HAE2810878.1"/>
    <property type="molecule type" value="Genomic_DNA"/>
</dbReference>
<dbReference type="InterPro" id="IPR053842">
    <property type="entry name" value="NikA-like"/>
</dbReference>
<evidence type="ECO:0000313" key="4">
    <source>
        <dbReference type="EMBL" id="ECS2804865.1"/>
    </source>
</evidence>
<protein>
    <submittedName>
        <fullName evidence="5">CopG family transcriptional regulator</fullName>
    </submittedName>
</protein>
<dbReference type="EMBL" id="AAMFEA010000011">
    <property type="protein sequence ID" value="EDG7377354.1"/>
    <property type="molecule type" value="Genomic_DNA"/>
</dbReference>
<dbReference type="AlphaFoldDB" id="A0A3V7F027"/>
<reference evidence="16" key="5">
    <citation type="submission" date="2018-07" db="EMBL/GenBank/DDBJ databases">
        <authorList>
            <consortium name="NCBI Pathogen Detection Project"/>
        </authorList>
    </citation>
    <scope>NUCLEOTIDE SEQUENCE</scope>
    <source>
        <strain evidence="16">Salmonella enterica</strain>
    </source>
</reference>
<dbReference type="EMBL" id="DAAWBP010000126">
    <property type="protein sequence ID" value="HAF7213773.1"/>
    <property type="molecule type" value="Genomic_DNA"/>
</dbReference>
<dbReference type="EMBL" id="AALSHD010000119">
    <property type="protein sequence ID" value="EDC8514543.1"/>
    <property type="molecule type" value="Genomic_DNA"/>
</dbReference>
<dbReference type="EMBL" id="DAAUAT010000008">
    <property type="protein sequence ID" value="HAF0936975.1"/>
    <property type="molecule type" value="Genomic_DNA"/>
</dbReference>
<dbReference type="EMBL" id="AAKRYU010000099">
    <property type="protein sequence ID" value="ECV3724679.1"/>
    <property type="molecule type" value="Genomic_DNA"/>
</dbReference>
<dbReference type="EMBL" id="AAKJBN010000016">
    <property type="protein sequence ID" value="ECS2804865.1"/>
    <property type="molecule type" value="Genomic_DNA"/>
</dbReference>
<dbReference type="Proteomes" id="UP000839886">
    <property type="component" value="Unassembled WGS sequence"/>
</dbReference>
<dbReference type="EMBL" id="AAKIZH010000012">
    <property type="protein sequence ID" value="ECS2494127.1"/>
    <property type="molecule type" value="Genomic_DNA"/>
</dbReference>
<reference evidence="5" key="3">
    <citation type="submission" date="2018-07" db="EMBL/GenBank/DDBJ databases">
        <authorList>
            <consortium name="NARMS: The National Antimicrobial Resistance Monitoring System"/>
        </authorList>
    </citation>
    <scope>NUCLEOTIDE SEQUENCE</scope>
    <source>
        <strain evidence="3">CVM N53019</strain>
        <strain evidence="5">CVM N57264F</strain>
        <strain evidence="6">CVM N57632F</strain>
        <strain evidence="10">FSIS11810200</strain>
        <strain evidence="9">FSIS11810652</strain>
        <strain evidence="4">FSIS1605837</strain>
        <strain evidence="7">FSIS1606118</strain>
        <strain evidence="8">FSIS1606285</strain>
        <strain evidence="15">FSIS1710875</strain>
    </source>
</reference>
<evidence type="ECO:0000313" key="2">
    <source>
        <dbReference type="EMBL" id="EBU6589692.1"/>
    </source>
</evidence>
<dbReference type="EMBL" id="AAKJFK010000004">
    <property type="protein sequence ID" value="ECS3235751.1"/>
    <property type="molecule type" value="Genomic_DNA"/>
</dbReference>
<dbReference type="EMBL" id="AAKNIF010000018">
    <property type="protein sequence ID" value="ECT6132280.1"/>
    <property type="molecule type" value="Genomic_DNA"/>
</dbReference>
<reference evidence="16" key="1">
    <citation type="journal article" date="2018" name="Genome Biol.">
        <title>SKESA: strategic k-mer extension for scrupulous assemblies.</title>
        <authorList>
            <person name="Souvorov A."/>
            <person name="Agarwala R."/>
            <person name="Lipman D.J."/>
        </authorList>
    </citation>
    <scope>NUCLEOTIDE SEQUENCE</scope>
    <source>
        <strain evidence="16">Salmonella enterica</strain>
    </source>
</reference>
<feature type="region of interest" description="Disordered" evidence="1">
    <location>
        <begin position="1"/>
        <end position="20"/>
    </location>
</feature>
<dbReference type="EMBL" id="AAKSBV010000008">
    <property type="protein sequence ID" value="ECV3508886.1"/>
    <property type="molecule type" value="Genomic_DNA"/>
</dbReference>
<evidence type="ECO:0000313" key="10">
    <source>
        <dbReference type="EMBL" id="ECV3724679.1"/>
    </source>
</evidence>
<reference evidence="12" key="4">
    <citation type="submission" date="2018-07" db="EMBL/GenBank/DDBJ databases">
        <authorList>
            <consortium name="PulseNet: The National Subtyping Network for Foodborne Disease Surveillance"/>
            <person name="Tarr C.L."/>
            <person name="Trees E."/>
            <person name="Katz L.S."/>
            <person name="Carleton-Romer H.A."/>
            <person name="Stroika S."/>
            <person name="Kucerova Z."/>
            <person name="Roache K.F."/>
            <person name="Sabol A.L."/>
            <person name="Besser J."/>
            <person name="Gerner-Smidt P."/>
        </authorList>
    </citation>
    <scope>NUCLEOTIDE SEQUENCE</scope>
    <source>
        <strain evidence="12">PNUSAS004667</strain>
        <strain evidence="13">PNUSAS008389</strain>
    </source>
</reference>
<evidence type="ECO:0000313" key="6">
    <source>
        <dbReference type="EMBL" id="ECT6132280.1"/>
    </source>
</evidence>
<dbReference type="EMBL" id="DAAUBB010000011">
    <property type="protein sequence ID" value="HAF0951057.1"/>
    <property type="molecule type" value="Genomic_DNA"/>
</dbReference>
<name>A0A3V7F027_SALDE</name>
<comment type="caution">
    <text evidence="5">The sequence shown here is derived from an EMBL/GenBank/DDBJ whole genome shotgun (WGS) entry which is preliminary data.</text>
</comment>
<evidence type="ECO:0000313" key="16">
    <source>
        <dbReference type="EMBL" id="HAE2810878.1"/>
    </source>
</evidence>
<evidence type="ECO:0000313" key="9">
    <source>
        <dbReference type="EMBL" id="ECV3508886.1"/>
    </source>
</evidence>
<reference evidence="2" key="2">
    <citation type="submission" date="2018-05" db="EMBL/GenBank/DDBJ databases">
        <authorList>
            <person name="Ashton P.M."/>
            <person name="Dallman T."/>
            <person name="Nair S."/>
            <person name="De Pinna E."/>
            <person name="Peters T."/>
            <person name="Grant K."/>
        </authorList>
    </citation>
    <scope>NUCLEOTIDE SEQUENCE</scope>
    <source>
        <strain evidence="2">252405</strain>
        <strain evidence="14">260046</strain>
        <strain evidence="11">69894</strain>
    </source>
</reference>
<dbReference type="RefSeq" id="WP_048348781.1">
    <property type="nucleotide sequence ID" value="NZ_CABWXX010000834.1"/>
</dbReference>
<dbReference type="EMBL" id="AAKQRN010000024">
    <property type="protein sequence ID" value="ECU6754221.1"/>
    <property type="molecule type" value="Genomic_DNA"/>
</dbReference>
<sequence>MTNGEAPKGGASTVELEQRARRRGKPIEVWVTDEEKAEIDARANSAGLSRSAYMRAAGLNHRVGAIADLDAVRDLVKVNADFGRLAGLLKLWLAEKRGQGARPFDVEALMMQFRELQHQTRAIMSRIVFKKK</sequence>
<proteinExistence type="predicted"/>
<evidence type="ECO:0000256" key="1">
    <source>
        <dbReference type="SAM" id="MobiDB-lite"/>
    </source>
</evidence>
<evidence type="ECO:0000313" key="3">
    <source>
        <dbReference type="EMBL" id="ECS2494127.1"/>
    </source>
</evidence>